<reference evidence="1 2" key="1">
    <citation type="submission" date="2020-05" db="EMBL/GenBank/DDBJ databases">
        <authorList>
            <person name="Whitworth D."/>
        </authorList>
    </citation>
    <scope>NUCLEOTIDE SEQUENCE [LARGE SCALE GENOMIC DNA]</scope>
    <source>
        <strain evidence="1 2">AM005</strain>
    </source>
</reference>
<gene>
    <name evidence="1" type="ORF">HNV28_16835</name>
</gene>
<dbReference type="Proteomes" id="UP000533080">
    <property type="component" value="Unassembled WGS sequence"/>
</dbReference>
<sequence length="430" mass="46297">MMLDVLEEHLSEAAFLWAQWERANVAANYTLDEAAELEARLLAHLDGLVTAGTSATAFLAPKVQESEDPGETFSAAWALLALAPSLVLEAMKARASDAPFAVQFAMTRALELGEAAVVVPALAPWLNTAESIPLSLALNALGFHGRISVDRASQLLGHPDGVVVAAALRALRPSPKHHAPKELGRLLVDSRPTVRWAAIMAGLLFGLRDAWAACEQDAISAQGAPRRTAWGLLAAAGDTRFLARLLASAESESSREDALWALGFSGRIPAAESCLRWMEGTPRVARLAGEAFSAITGLRLEGAYALAEPEPEDALPPLEEESLDADLSLRAEDGLPLPAAEEIGRWWATGQTAFHADARYLDGREFIGSALLDALEHGPMRRRQMHALELVLRTRGACTVQVQAFSWRQREELLLAAAVRERLPAWGAGR</sequence>
<dbReference type="NCBIfam" id="TIGR02270">
    <property type="entry name" value="TIGR02270 family protein"/>
    <property type="match status" value="1"/>
</dbReference>
<comment type="caution">
    <text evidence="1">The sequence shown here is derived from an EMBL/GenBank/DDBJ whole genome shotgun (WGS) entry which is preliminary data.</text>
</comment>
<dbReference type="InterPro" id="IPR016024">
    <property type="entry name" value="ARM-type_fold"/>
</dbReference>
<accession>A0A7Y4IIS2</accession>
<evidence type="ECO:0000313" key="2">
    <source>
        <dbReference type="Proteomes" id="UP000533080"/>
    </source>
</evidence>
<dbReference type="AlphaFoldDB" id="A0A7Y4IIS2"/>
<dbReference type="EMBL" id="JABFNT010000048">
    <property type="protein sequence ID" value="NOJ79987.1"/>
    <property type="molecule type" value="Genomic_DNA"/>
</dbReference>
<organism evidence="1 2">
    <name type="scientific">Myxococcus xanthus</name>
    <dbReference type="NCBI Taxonomy" id="34"/>
    <lineage>
        <taxon>Bacteria</taxon>
        <taxon>Pseudomonadati</taxon>
        <taxon>Myxococcota</taxon>
        <taxon>Myxococcia</taxon>
        <taxon>Myxococcales</taxon>
        <taxon>Cystobacterineae</taxon>
        <taxon>Myxococcaceae</taxon>
        <taxon>Myxococcus</taxon>
    </lineage>
</organism>
<dbReference type="InterPro" id="IPR011959">
    <property type="entry name" value="CHP02270"/>
</dbReference>
<protein>
    <submittedName>
        <fullName evidence="1">TIGR02270 family protein</fullName>
    </submittedName>
</protein>
<name>A0A7Y4IIS2_MYXXA</name>
<dbReference type="RefSeq" id="WP_171442216.1">
    <property type="nucleotide sequence ID" value="NZ_JABFNS010000111.1"/>
</dbReference>
<dbReference type="SUPFAM" id="SSF48371">
    <property type="entry name" value="ARM repeat"/>
    <property type="match status" value="1"/>
</dbReference>
<dbReference type="Gene3D" id="1.25.10.10">
    <property type="entry name" value="Leucine-rich Repeat Variant"/>
    <property type="match status" value="1"/>
</dbReference>
<dbReference type="InterPro" id="IPR011989">
    <property type="entry name" value="ARM-like"/>
</dbReference>
<proteinExistence type="predicted"/>
<evidence type="ECO:0000313" key="1">
    <source>
        <dbReference type="EMBL" id="NOJ79987.1"/>
    </source>
</evidence>